<reference evidence="7" key="1">
    <citation type="submission" date="2011-02" db="EMBL/GenBank/DDBJ databases">
        <authorList>
            <person name="Aslett M."/>
        </authorList>
    </citation>
    <scope>NUCLEOTIDE SEQUENCE</scope>
    <source>
        <strain evidence="7">Liverpool</strain>
    </source>
</reference>
<evidence type="ECO:0000256" key="2">
    <source>
        <dbReference type="ARBA" id="ARBA00022768"/>
    </source>
</evidence>
<reference evidence="7" key="2">
    <citation type="submission" date="2011-03" db="EMBL/GenBank/DDBJ databases">
        <title>Comparative genomics and transcriptomics of Neospora caninum and Toxoplasma gondii.</title>
        <authorList>
            <person name="Reid A.J."/>
            <person name="Sohal A."/>
            <person name="Harris D."/>
            <person name="Quail M."/>
            <person name="Sanders M."/>
            <person name="Berriman M."/>
            <person name="Wastling J.M."/>
            <person name="Pain A."/>
        </authorList>
    </citation>
    <scope>NUCLEOTIDE SEQUENCE</scope>
    <source>
        <strain evidence="7">Liverpool</strain>
    </source>
</reference>
<dbReference type="GO" id="GO:0003746">
    <property type="term" value="F:translation elongation factor activity"/>
    <property type="evidence" value="ECO:0007669"/>
    <property type="project" value="UniProtKB-UniRule"/>
</dbReference>
<gene>
    <name evidence="8" type="ORF">BN1204_001150</name>
    <name evidence="7" type="ORF">NCLIV_001150</name>
</gene>
<name>F0V7D3_NEOCL</name>
<protein>
    <recommendedName>
        <fullName evidence="4">Elongation factor Ts, mitochondrial</fullName>
        <shortName evidence="4">EF-Ts</shortName>
        <shortName evidence="4">EF-TsMt</shortName>
    </recommendedName>
</protein>
<feature type="region of interest" description="Disordered" evidence="5">
    <location>
        <begin position="326"/>
        <end position="348"/>
    </location>
</feature>
<dbReference type="Gene3D" id="3.30.479.20">
    <property type="entry name" value="Elongation factor Ts, dimerisation domain"/>
    <property type="match status" value="2"/>
</dbReference>
<dbReference type="InterPro" id="IPR001816">
    <property type="entry name" value="Transl_elong_EFTs/EF1B"/>
</dbReference>
<proteinExistence type="inferred from homology"/>
<dbReference type="InParanoid" id="F0V7D3"/>
<dbReference type="InterPro" id="IPR009060">
    <property type="entry name" value="UBA-like_sf"/>
</dbReference>
<evidence type="ECO:0000259" key="6">
    <source>
        <dbReference type="Pfam" id="PF00889"/>
    </source>
</evidence>
<dbReference type="EMBL" id="FR823380">
    <property type="protein sequence ID" value="CBZ49624.1"/>
    <property type="molecule type" value="Genomic_DNA"/>
</dbReference>
<keyword evidence="9" id="KW-1185">Reference proteome</keyword>
<dbReference type="GO" id="GO:0005739">
    <property type="term" value="C:mitochondrion"/>
    <property type="evidence" value="ECO:0007669"/>
    <property type="project" value="UniProtKB-SubCell"/>
</dbReference>
<dbReference type="FunCoup" id="F0V7D3">
    <property type="interactions" value="224"/>
</dbReference>
<dbReference type="eggNOG" id="KOG1071">
    <property type="taxonomic scope" value="Eukaryota"/>
</dbReference>
<comment type="similarity">
    <text evidence="1 4">Belongs to the EF-Ts family.</text>
</comment>
<dbReference type="RefSeq" id="XP_003879659.1">
    <property type="nucleotide sequence ID" value="XM_003879610.1"/>
</dbReference>
<dbReference type="PANTHER" id="PTHR11741">
    <property type="entry name" value="ELONGATION FACTOR TS"/>
    <property type="match status" value="1"/>
</dbReference>
<reference evidence="9" key="3">
    <citation type="journal article" date="2012" name="PLoS Pathog.">
        <title>Comparative genomics of the apicomplexan parasites Toxoplasma gondii and Neospora caninum: Coccidia differing in host range and transmission strategy.</title>
        <authorList>
            <person name="Reid A.J."/>
            <person name="Vermont S.J."/>
            <person name="Cotton J.A."/>
            <person name="Harris D."/>
            <person name="Hill-Cawthorne G.A."/>
            <person name="Konen-Waisman S."/>
            <person name="Latham S.M."/>
            <person name="Mourier T."/>
            <person name="Norton R."/>
            <person name="Quail M.A."/>
            <person name="Sanders M."/>
            <person name="Shanmugam D."/>
            <person name="Sohal A."/>
            <person name="Wasmuth J.D."/>
            <person name="Brunk B."/>
            <person name="Grigg M.E."/>
            <person name="Howard J.C."/>
            <person name="Parkinson J."/>
            <person name="Roos D.S."/>
            <person name="Trees A.J."/>
            <person name="Berriman M."/>
            <person name="Pain A."/>
            <person name="Wastling J.M."/>
        </authorList>
    </citation>
    <scope>NUCLEOTIDE SEQUENCE [LARGE SCALE GENOMIC DNA]</scope>
    <source>
        <strain evidence="9">Liverpool</strain>
    </source>
</reference>
<evidence type="ECO:0000256" key="5">
    <source>
        <dbReference type="SAM" id="MobiDB-lite"/>
    </source>
</evidence>
<dbReference type="CDD" id="cd14275">
    <property type="entry name" value="UBA_EF-Ts"/>
    <property type="match status" value="1"/>
</dbReference>
<evidence type="ECO:0000313" key="7">
    <source>
        <dbReference type="EMBL" id="CBZ49624.1"/>
    </source>
</evidence>
<evidence type="ECO:0000313" key="8">
    <source>
        <dbReference type="EMBL" id="CEL64205.1"/>
    </source>
</evidence>
<dbReference type="SUPFAM" id="SSF46934">
    <property type="entry name" value="UBA-like"/>
    <property type="match status" value="1"/>
</dbReference>
<dbReference type="Gene3D" id="1.10.286.20">
    <property type="match status" value="1"/>
</dbReference>
<dbReference type="Gene3D" id="1.10.8.10">
    <property type="entry name" value="DNA helicase RuvA subunit, C-terminal domain"/>
    <property type="match status" value="1"/>
</dbReference>
<feature type="domain" description="Translation elongation factor EFTs/EF1B dimerisation" evidence="6">
    <location>
        <begin position="349"/>
        <end position="552"/>
    </location>
</feature>
<dbReference type="InterPro" id="IPR014039">
    <property type="entry name" value="Transl_elong_EFTs/EF1B_dimer"/>
</dbReference>
<dbReference type="HAMAP" id="MF_00050">
    <property type="entry name" value="EF_Ts"/>
    <property type="match status" value="1"/>
</dbReference>
<dbReference type="Pfam" id="PF00889">
    <property type="entry name" value="EF_TS"/>
    <property type="match status" value="1"/>
</dbReference>
<dbReference type="EMBL" id="LN714474">
    <property type="protein sequence ID" value="CEL64205.1"/>
    <property type="molecule type" value="Genomic_DNA"/>
</dbReference>
<feature type="compositionally biased region" description="Basic and acidic residues" evidence="5">
    <location>
        <begin position="407"/>
        <end position="432"/>
    </location>
</feature>
<evidence type="ECO:0000313" key="9">
    <source>
        <dbReference type="Proteomes" id="UP000007494"/>
    </source>
</evidence>
<evidence type="ECO:0000256" key="1">
    <source>
        <dbReference type="ARBA" id="ARBA00005532"/>
    </source>
</evidence>
<feature type="region of interest" description="Disordered" evidence="5">
    <location>
        <begin position="65"/>
        <end position="102"/>
    </location>
</feature>
<keyword evidence="4" id="KW-0496">Mitochondrion</keyword>
<comment type="subcellular location">
    <subcellularLocation>
        <location evidence="4">Mitochondrion</location>
    </subcellularLocation>
</comment>
<dbReference type="AlphaFoldDB" id="F0V7D3"/>
<dbReference type="GO" id="GO:0070125">
    <property type="term" value="P:mitochondrial translational elongation"/>
    <property type="evidence" value="ECO:0007669"/>
    <property type="project" value="TreeGrafter"/>
</dbReference>
<dbReference type="PANTHER" id="PTHR11741:SF0">
    <property type="entry name" value="ELONGATION FACTOR TS, MITOCHONDRIAL"/>
    <property type="match status" value="1"/>
</dbReference>
<dbReference type="OMA" id="VSTCREA"/>
<organism evidence="7 9">
    <name type="scientific">Neospora caninum (strain Liverpool)</name>
    <dbReference type="NCBI Taxonomy" id="572307"/>
    <lineage>
        <taxon>Eukaryota</taxon>
        <taxon>Sar</taxon>
        <taxon>Alveolata</taxon>
        <taxon>Apicomplexa</taxon>
        <taxon>Conoidasida</taxon>
        <taxon>Coccidia</taxon>
        <taxon>Eucoccidiorida</taxon>
        <taxon>Eimeriorina</taxon>
        <taxon>Sarcocystidae</taxon>
        <taxon>Neospora</taxon>
    </lineage>
</organism>
<keyword evidence="2 4" id="KW-0251">Elongation factor</keyword>
<evidence type="ECO:0000256" key="3">
    <source>
        <dbReference type="ARBA" id="ARBA00022917"/>
    </source>
</evidence>
<comment type="function">
    <text evidence="4">Associates with the EF-Tu.GDP complex and induces the exchange of GDP to GTP. It remains bound to the aminoacyl-tRNA.EF-Tu.GTP complex up to the GTP hydrolysis stage on the ribosome.</text>
</comment>
<dbReference type="SUPFAM" id="SSF54713">
    <property type="entry name" value="Elongation factor Ts (EF-Ts), dimerisation domain"/>
    <property type="match status" value="2"/>
</dbReference>
<feature type="compositionally biased region" description="Polar residues" evidence="5">
    <location>
        <begin position="326"/>
        <end position="338"/>
    </location>
</feature>
<dbReference type="GeneID" id="13440509"/>
<dbReference type="Proteomes" id="UP000007494">
    <property type="component" value="Chromosome Ia"/>
</dbReference>
<dbReference type="InterPro" id="IPR036402">
    <property type="entry name" value="EF-Ts_dimer_sf"/>
</dbReference>
<dbReference type="OrthoDB" id="277235at2759"/>
<dbReference type="PROSITE" id="PS51257">
    <property type="entry name" value="PROKAR_LIPOPROTEIN"/>
    <property type="match status" value="1"/>
</dbReference>
<accession>F0V7D3</accession>
<dbReference type="VEuPathDB" id="ToxoDB:NCLIV_001150"/>
<feature type="region of interest" description="Disordered" evidence="5">
    <location>
        <begin position="407"/>
        <end position="441"/>
    </location>
</feature>
<sequence>MPRYCPTRRFVSSWISPAVYVSSACAPSQFPQSSPNSPFSSPAPSASFPSSATAFHQRHLFSFHSSSPSRLRSSGSSGSSPTSSSPPSVSSDPASASPPSTSSSLELLKQLRALTNSSVSTCREALAASSGDLRAAVDWLRQRGSAAGAAAAAAACLSTGQAREGIIAVASWRVKVPPGQVCGRPASSLVEDNAFDGEGACVDTKPFAEEPEQEEGEAGARDDGCMRAHAEWEGRVMIKLSCNTDFVARNEQVTSFASRVARILADLVSKNTVENYLRQIKRTSASDDPLSSRERSASPLPEAGPALVEHLLNACWPFSSTGESARDSNAVNGSSACSGTEGVEGESMERVVRDELHFLTSLVGERILIDDAAAVAARIGEGAVGAYLHDKIGDTVGSLGVLVALDTTEKGGEERQEGPKRPSNEHRDRGECTADSQQTEGRAERLADLAEKVAMQVAAGKPLAVDAASLDPDLYDREARACRAQAEESGKPPAVAEKMVAGRLKKWFKEVLLSEQTWLLDDRGKSVKDVLAEVAKQERLSAPLRIKTAVRFFFQR</sequence>
<evidence type="ECO:0000256" key="4">
    <source>
        <dbReference type="HAMAP-Rule" id="MF_03135"/>
    </source>
</evidence>
<reference evidence="8" key="4">
    <citation type="journal article" date="2015" name="PLoS ONE">
        <title>Comprehensive Evaluation of Toxoplasma gondii VEG and Neospora caninum LIV Genomes with Tachyzoite Stage Transcriptome and Proteome Defines Novel Transcript Features.</title>
        <authorList>
            <person name="Ramaprasad A."/>
            <person name="Mourier T."/>
            <person name="Naeem R."/>
            <person name="Malas T.B."/>
            <person name="Moussa E."/>
            <person name="Panigrahi A."/>
            <person name="Vermont S.J."/>
            <person name="Otto T.D."/>
            <person name="Wastling J."/>
            <person name="Pain A."/>
        </authorList>
    </citation>
    <scope>NUCLEOTIDE SEQUENCE</scope>
    <source>
        <strain evidence="8">Liverpool</strain>
    </source>
</reference>
<keyword evidence="3 4" id="KW-0648">Protein biosynthesis</keyword>